<dbReference type="EMBL" id="CAJJDP010000033">
    <property type="protein sequence ID" value="CAD8157430.1"/>
    <property type="molecule type" value="Genomic_DNA"/>
</dbReference>
<accession>A0A8S1TYS0</accession>
<reference evidence="2" key="1">
    <citation type="submission" date="2021-01" db="EMBL/GenBank/DDBJ databases">
        <authorList>
            <consortium name="Genoscope - CEA"/>
            <person name="William W."/>
        </authorList>
    </citation>
    <scope>NUCLEOTIDE SEQUENCE</scope>
</reference>
<protein>
    <recommendedName>
        <fullName evidence="4">Signal recognition particle receptor subunit beta</fullName>
    </recommendedName>
</protein>
<keyword evidence="3" id="KW-1185">Reference proteome</keyword>
<evidence type="ECO:0000256" key="1">
    <source>
        <dbReference type="SAM" id="Phobius"/>
    </source>
</evidence>
<evidence type="ECO:0000313" key="3">
    <source>
        <dbReference type="Proteomes" id="UP000683925"/>
    </source>
</evidence>
<feature type="transmembrane region" description="Helical" evidence="1">
    <location>
        <begin position="25"/>
        <end position="45"/>
    </location>
</feature>
<dbReference type="Proteomes" id="UP000683925">
    <property type="component" value="Unassembled WGS sequence"/>
</dbReference>
<dbReference type="OMA" id="CIEECND"/>
<organism evidence="2 3">
    <name type="scientific">Paramecium octaurelia</name>
    <dbReference type="NCBI Taxonomy" id="43137"/>
    <lineage>
        <taxon>Eukaryota</taxon>
        <taxon>Sar</taxon>
        <taxon>Alveolata</taxon>
        <taxon>Ciliophora</taxon>
        <taxon>Intramacronucleata</taxon>
        <taxon>Oligohymenophorea</taxon>
        <taxon>Peniculida</taxon>
        <taxon>Parameciidae</taxon>
        <taxon>Paramecium</taxon>
    </lineage>
</organism>
<evidence type="ECO:0000313" key="2">
    <source>
        <dbReference type="EMBL" id="CAD8157430.1"/>
    </source>
</evidence>
<gene>
    <name evidence="2" type="ORF">POCTA_138.1.T0330310</name>
</gene>
<proteinExistence type="predicted"/>
<keyword evidence="1" id="KW-1133">Transmembrane helix</keyword>
<sequence>MLYDKMLQSTQIIFSQFNNCQQKQLYLALIFSILLGVLILFLYYYSKKKRIYRKKLILIGQPGGGKTILFNIATEKKIKRQQCKSDVDQIYEFPINDNYDLVDTPSIEFDDSLDKREAIIKQFNKYFKLHSYHIERFYLIVNFERTDIMKSSCLKTYKYFKKFDSIIDIVITNFQLSEDEIADKEHLLQAFYIYTQDKQKIHFVRNDIQSEELKQMFIQSANRVDLQDDYLEMGEEKEIKNSQQKQPKQIFNGKQYQYIEEGNDS</sequence>
<dbReference type="OrthoDB" id="305415at2759"/>
<keyword evidence="1" id="KW-0812">Transmembrane</keyword>
<keyword evidence="1" id="KW-0472">Membrane</keyword>
<name>A0A8S1TYS0_PAROT</name>
<dbReference type="AlphaFoldDB" id="A0A8S1TYS0"/>
<evidence type="ECO:0008006" key="4">
    <source>
        <dbReference type="Google" id="ProtNLM"/>
    </source>
</evidence>
<comment type="caution">
    <text evidence="2">The sequence shown here is derived from an EMBL/GenBank/DDBJ whole genome shotgun (WGS) entry which is preliminary data.</text>
</comment>